<organism evidence="2">
    <name type="scientific">Timema californicum</name>
    <name type="common">California timema</name>
    <name type="synonym">Walking stick</name>
    <dbReference type="NCBI Taxonomy" id="61474"/>
    <lineage>
        <taxon>Eukaryota</taxon>
        <taxon>Metazoa</taxon>
        <taxon>Ecdysozoa</taxon>
        <taxon>Arthropoda</taxon>
        <taxon>Hexapoda</taxon>
        <taxon>Insecta</taxon>
        <taxon>Pterygota</taxon>
        <taxon>Neoptera</taxon>
        <taxon>Polyneoptera</taxon>
        <taxon>Phasmatodea</taxon>
        <taxon>Timematodea</taxon>
        <taxon>Timematoidea</taxon>
        <taxon>Timematidae</taxon>
        <taxon>Timema</taxon>
    </lineage>
</organism>
<protein>
    <submittedName>
        <fullName evidence="2">(California timema) hypothetical protein</fullName>
    </submittedName>
</protein>
<dbReference type="EMBL" id="OE242531">
    <property type="protein sequence ID" value="CAD7581955.1"/>
    <property type="molecule type" value="Genomic_DNA"/>
</dbReference>
<name>A0A7R9JMA2_TIMCA</name>
<accession>A0A7R9JMA2</accession>
<gene>
    <name evidence="2" type="ORF">TCMB3V08_LOCUS14488</name>
</gene>
<sequence>MEYLPVLMSTSLCPLVHGGCGPAIAPCTVSSQVGFVPQLLATVIGPLSKAMSMGTILLPTVAVLLNVYLNMSGLSATQPIQILLKVYSK</sequence>
<evidence type="ECO:0000256" key="1">
    <source>
        <dbReference type="SAM" id="Phobius"/>
    </source>
</evidence>
<dbReference type="AlphaFoldDB" id="A0A7R9JMA2"/>
<proteinExistence type="predicted"/>
<keyword evidence="1" id="KW-0472">Membrane</keyword>
<reference evidence="2" key="1">
    <citation type="submission" date="2020-11" db="EMBL/GenBank/DDBJ databases">
        <authorList>
            <person name="Tran Van P."/>
        </authorList>
    </citation>
    <scope>NUCLEOTIDE SEQUENCE</scope>
</reference>
<evidence type="ECO:0000313" key="2">
    <source>
        <dbReference type="EMBL" id="CAD7581955.1"/>
    </source>
</evidence>
<keyword evidence="1" id="KW-1133">Transmembrane helix</keyword>
<keyword evidence="1" id="KW-0812">Transmembrane</keyword>
<feature type="transmembrane region" description="Helical" evidence="1">
    <location>
        <begin position="50"/>
        <end position="69"/>
    </location>
</feature>